<feature type="compositionally biased region" description="Polar residues" evidence="6">
    <location>
        <begin position="1"/>
        <end position="10"/>
    </location>
</feature>
<proteinExistence type="inferred from homology"/>
<evidence type="ECO:0000313" key="8">
    <source>
        <dbReference type="Proteomes" id="UP001249851"/>
    </source>
</evidence>
<evidence type="ECO:0000256" key="5">
    <source>
        <dbReference type="ARBA" id="ARBA00023157"/>
    </source>
</evidence>
<reference evidence="7" key="1">
    <citation type="journal article" date="2023" name="G3 (Bethesda)">
        <title>Whole genome assembly and annotation of the endangered Caribbean coral Acropora cervicornis.</title>
        <authorList>
            <person name="Selwyn J.D."/>
            <person name="Vollmer S.V."/>
        </authorList>
    </citation>
    <scope>NUCLEOTIDE SEQUENCE</scope>
    <source>
        <strain evidence="7">K2</strain>
    </source>
</reference>
<keyword evidence="5" id="KW-1015">Disulfide bond</keyword>
<dbReference type="EMBL" id="JARQWQ010000023">
    <property type="protein sequence ID" value="KAK2564135.1"/>
    <property type="molecule type" value="Genomic_DNA"/>
</dbReference>
<reference evidence="7" key="2">
    <citation type="journal article" date="2023" name="Science">
        <title>Genomic signatures of disease resistance in endangered staghorn corals.</title>
        <authorList>
            <person name="Vollmer S.V."/>
            <person name="Selwyn J.D."/>
            <person name="Despard B.A."/>
            <person name="Roesel C.L."/>
        </authorList>
    </citation>
    <scope>NUCLEOTIDE SEQUENCE</scope>
    <source>
        <strain evidence="7">K2</strain>
    </source>
</reference>
<gene>
    <name evidence="7" type="ORF">P5673_012372</name>
</gene>
<evidence type="ECO:0000256" key="3">
    <source>
        <dbReference type="ARBA" id="ARBA00022525"/>
    </source>
</evidence>
<evidence type="ECO:0000256" key="1">
    <source>
        <dbReference type="ARBA" id="ARBA00004613"/>
    </source>
</evidence>
<keyword evidence="4" id="KW-0732">Signal</keyword>
<dbReference type="AlphaFoldDB" id="A0AAD9QMP8"/>
<dbReference type="GO" id="GO:0005179">
    <property type="term" value="F:hormone activity"/>
    <property type="evidence" value="ECO:0007669"/>
    <property type="project" value="TreeGrafter"/>
</dbReference>
<keyword evidence="8" id="KW-1185">Reference proteome</keyword>
<comment type="caution">
    <text evidence="7">The sequence shown here is derived from an EMBL/GenBank/DDBJ whole genome shotgun (WGS) entry which is preliminary data.</text>
</comment>
<keyword evidence="3" id="KW-0964">Secreted</keyword>
<evidence type="ECO:0000313" key="7">
    <source>
        <dbReference type="EMBL" id="KAK2564135.1"/>
    </source>
</evidence>
<feature type="region of interest" description="Disordered" evidence="6">
    <location>
        <begin position="1"/>
        <end position="24"/>
    </location>
</feature>
<dbReference type="PANTHER" id="PTHR28593">
    <property type="entry name" value="METEORIN-LIKE PROTEIN"/>
    <property type="match status" value="1"/>
</dbReference>
<comment type="similarity">
    <text evidence="2">Belongs to the meteorin family.</text>
</comment>
<protein>
    <submittedName>
        <fullName evidence="7">Uncharacterized protein</fullName>
    </submittedName>
</protein>
<organism evidence="7 8">
    <name type="scientific">Acropora cervicornis</name>
    <name type="common">Staghorn coral</name>
    <dbReference type="NCBI Taxonomy" id="6130"/>
    <lineage>
        <taxon>Eukaryota</taxon>
        <taxon>Metazoa</taxon>
        <taxon>Cnidaria</taxon>
        <taxon>Anthozoa</taxon>
        <taxon>Hexacorallia</taxon>
        <taxon>Scleractinia</taxon>
        <taxon>Astrocoeniina</taxon>
        <taxon>Acroporidae</taxon>
        <taxon>Acropora</taxon>
    </lineage>
</organism>
<accession>A0AAD9QMP8</accession>
<evidence type="ECO:0000256" key="2">
    <source>
        <dbReference type="ARBA" id="ARBA00005669"/>
    </source>
</evidence>
<dbReference type="GO" id="GO:0005615">
    <property type="term" value="C:extracellular space"/>
    <property type="evidence" value="ECO:0007669"/>
    <property type="project" value="TreeGrafter"/>
</dbReference>
<dbReference type="InterPro" id="IPR051998">
    <property type="entry name" value="Meteorin-like"/>
</dbReference>
<evidence type="ECO:0000256" key="6">
    <source>
        <dbReference type="SAM" id="MobiDB-lite"/>
    </source>
</evidence>
<dbReference type="Proteomes" id="UP001249851">
    <property type="component" value="Unassembled WGS sequence"/>
</dbReference>
<evidence type="ECO:0000256" key="4">
    <source>
        <dbReference type="ARBA" id="ARBA00022729"/>
    </source>
</evidence>
<dbReference type="PANTHER" id="PTHR28593:SF3">
    <property type="entry name" value="METEORIN-LIKE PROTEIN"/>
    <property type="match status" value="1"/>
</dbReference>
<comment type="subcellular location">
    <subcellularLocation>
        <location evidence="1">Secreted</location>
    </subcellularLocation>
</comment>
<name>A0AAD9QMP8_ACRCE</name>
<sequence>MNGTFLSSRQLRIPPPNGVPHTEQPSVASIESTCHQGELHWANPYGGLRITFNPRMKVYSDFKLCFTARHPGVMIYKEDFKGLTLLSSDSETMTKRPICIKNKSGQIPVIYLETQQNQTLTQVNYTVVRRIAALGTKMPTTVRGYVHPMFPVEKGKSEQANIIATEIIRQEKLIFTKNETSGIFTGSVKIPRGCHWKESENHLFILTGDLQSGRGPVLRCHVKEKIWLKIRRESILHLCRRSNKTIF</sequence>